<dbReference type="PANTHER" id="PTHR22761">
    <property type="entry name" value="CHARGED MULTIVESICULAR BODY PROTEIN"/>
    <property type="match status" value="1"/>
</dbReference>
<dbReference type="GO" id="GO:0006900">
    <property type="term" value="P:vesicle budding from membrane"/>
    <property type="evidence" value="ECO:0007669"/>
    <property type="project" value="TreeGrafter"/>
</dbReference>
<dbReference type="Pfam" id="PF03357">
    <property type="entry name" value="Snf7"/>
    <property type="match status" value="1"/>
</dbReference>
<dbReference type="eggNOG" id="KOG1656">
    <property type="taxonomic scope" value="Eukaryota"/>
</dbReference>
<keyword evidence="1" id="KW-0175">Coiled coil</keyword>
<dbReference type="HOGENOM" id="CLU_938212_0_0_1"/>
<dbReference type="Gene3D" id="1.10.287.1060">
    <property type="entry name" value="ESAT-6-like"/>
    <property type="match status" value="2"/>
</dbReference>
<dbReference type="EnsemblProtists" id="EOD40133">
    <property type="protein sequence ID" value="EOD40133"/>
    <property type="gene ID" value="EMIHUDRAFT_222988"/>
</dbReference>
<dbReference type="Proteomes" id="UP000013827">
    <property type="component" value="Unassembled WGS sequence"/>
</dbReference>
<reference evidence="3" key="2">
    <citation type="submission" date="2024-10" db="UniProtKB">
        <authorList>
            <consortium name="EnsemblProtists"/>
        </authorList>
    </citation>
    <scope>IDENTIFICATION</scope>
</reference>
<protein>
    <submittedName>
        <fullName evidence="3">Uncharacterized protein</fullName>
    </submittedName>
</protein>
<name>A0A0D3KWJ8_EMIH1</name>
<feature type="region of interest" description="Disordered" evidence="2">
    <location>
        <begin position="217"/>
        <end position="297"/>
    </location>
</feature>
<evidence type="ECO:0000313" key="3">
    <source>
        <dbReference type="EnsemblProtists" id="EOD40133"/>
    </source>
</evidence>
<dbReference type="RefSeq" id="XP_005792562.1">
    <property type="nucleotide sequence ID" value="XM_005792505.1"/>
</dbReference>
<feature type="compositionally biased region" description="Basic and acidic residues" evidence="2">
    <location>
        <begin position="50"/>
        <end position="62"/>
    </location>
</feature>
<sequence>MNLFGRKKAEPPPPPTSNAGPTVSASSTLNAITKLRDAGDTLDKREDYLNNKIKKETDEAKKFMGQGKKSQARASPLGPACLPSRPGRVGEAAGRSQGRVGRRLAAPPPDARALSGRQALQCIKRKKMYEGQVEKIGQARLNLETQQLALEQLNLNKEVVEAQREGAKTMASVTAQMGAIEDAQADANDIAEALGRPMAGAYDMDDSDLLAELEELESEDLESQEKRRALYRSPEVRASPEPLLGPTQALGVDLSELKGLDAPSVPSSKPMPSAPTGKVRAPRAALSRRSLPHAPLL</sequence>
<organism evidence="3 4">
    <name type="scientific">Emiliania huxleyi (strain CCMP1516)</name>
    <dbReference type="NCBI Taxonomy" id="280463"/>
    <lineage>
        <taxon>Eukaryota</taxon>
        <taxon>Haptista</taxon>
        <taxon>Haptophyta</taxon>
        <taxon>Prymnesiophyceae</taxon>
        <taxon>Isochrysidales</taxon>
        <taxon>Noelaerhabdaceae</taxon>
        <taxon>Emiliania</taxon>
    </lineage>
</organism>
<keyword evidence="4" id="KW-1185">Reference proteome</keyword>
<evidence type="ECO:0000313" key="4">
    <source>
        <dbReference type="Proteomes" id="UP000013827"/>
    </source>
</evidence>
<evidence type="ECO:0000256" key="2">
    <source>
        <dbReference type="SAM" id="MobiDB-lite"/>
    </source>
</evidence>
<dbReference type="GO" id="GO:0032511">
    <property type="term" value="P:late endosome to vacuole transport via multivesicular body sorting pathway"/>
    <property type="evidence" value="ECO:0007669"/>
    <property type="project" value="TreeGrafter"/>
</dbReference>
<feature type="region of interest" description="Disordered" evidence="2">
    <location>
        <begin position="1"/>
        <end position="29"/>
    </location>
</feature>
<reference evidence="4" key="1">
    <citation type="journal article" date="2013" name="Nature">
        <title>Pan genome of the phytoplankton Emiliania underpins its global distribution.</title>
        <authorList>
            <person name="Read B.A."/>
            <person name="Kegel J."/>
            <person name="Klute M.J."/>
            <person name="Kuo A."/>
            <person name="Lefebvre S.C."/>
            <person name="Maumus F."/>
            <person name="Mayer C."/>
            <person name="Miller J."/>
            <person name="Monier A."/>
            <person name="Salamov A."/>
            <person name="Young J."/>
            <person name="Aguilar M."/>
            <person name="Claverie J.M."/>
            <person name="Frickenhaus S."/>
            <person name="Gonzalez K."/>
            <person name="Herman E.K."/>
            <person name="Lin Y.C."/>
            <person name="Napier J."/>
            <person name="Ogata H."/>
            <person name="Sarno A.F."/>
            <person name="Shmutz J."/>
            <person name="Schroeder D."/>
            <person name="de Vargas C."/>
            <person name="Verret F."/>
            <person name="von Dassow P."/>
            <person name="Valentin K."/>
            <person name="Van de Peer Y."/>
            <person name="Wheeler G."/>
            <person name="Dacks J.B."/>
            <person name="Delwiche C.F."/>
            <person name="Dyhrman S.T."/>
            <person name="Glockner G."/>
            <person name="John U."/>
            <person name="Richards T."/>
            <person name="Worden A.Z."/>
            <person name="Zhang X."/>
            <person name="Grigoriev I.V."/>
            <person name="Allen A.E."/>
            <person name="Bidle K."/>
            <person name="Borodovsky M."/>
            <person name="Bowler C."/>
            <person name="Brownlee C."/>
            <person name="Cock J.M."/>
            <person name="Elias M."/>
            <person name="Gladyshev V.N."/>
            <person name="Groth M."/>
            <person name="Guda C."/>
            <person name="Hadaegh A."/>
            <person name="Iglesias-Rodriguez M.D."/>
            <person name="Jenkins J."/>
            <person name="Jones B.M."/>
            <person name="Lawson T."/>
            <person name="Leese F."/>
            <person name="Lindquist E."/>
            <person name="Lobanov A."/>
            <person name="Lomsadze A."/>
            <person name="Malik S.B."/>
            <person name="Marsh M.E."/>
            <person name="Mackinder L."/>
            <person name="Mock T."/>
            <person name="Mueller-Roeber B."/>
            <person name="Pagarete A."/>
            <person name="Parker M."/>
            <person name="Probert I."/>
            <person name="Quesneville H."/>
            <person name="Raines C."/>
            <person name="Rensing S.A."/>
            <person name="Riano-Pachon D.M."/>
            <person name="Richier S."/>
            <person name="Rokitta S."/>
            <person name="Shiraiwa Y."/>
            <person name="Soanes D.M."/>
            <person name="van der Giezen M."/>
            <person name="Wahlund T.M."/>
            <person name="Williams B."/>
            <person name="Wilson W."/>
            <person name="Wolfe G."/>
            <person name="Wurch L.L."/>
        </authorList>
    </citation>
    <scope>NUCLEOTIDE SEQUENCE</scope>
</reference>
<proteinExistence type="predicted"/>
<dbReference type="InterPro" id="IPR005024">
    <property type="entry name" value="Snf7_fam"/>
</dbReference>
<dbReference type="AlphaFoldDB" id="A0A0D3KWJ8"/>
<dbReference type="PaxDb" id="2903-EOD40133"/>
<dbReference type="Gene3D" id="6.10.250.1710">
    <property type="match status" value="1"/>
</dbReference>
<dbReference type="KEGG" id="ehx:EMIHUDRAFT_222988"/>
<feature type="compositionally biased region" description="Polar residues" evidence="2">
    <location>
        <begin position="17"/>
        <end position="29"/>
    </location>
</feature>
<feature type="region of interest" description="Disordered" evidence="2">
    <location>
        <begin position="50"/>
        <end position="117"/>
    </location>
</feature>
<evidence type="ECO:0000256" key="1">
    <source>
        <dbReference type="SAM" id="Coils"/>
    </source>
</evidence>
<dbReference type="STRING" id="2903.R1DXH6"/>
<dbReference type="GO" id="GO:0005771">
    <property type="term" value="C:multivesicular body"/>
    <property type="evidence" value="ECO:0007669"/>
    <property type="project" value="TreeGrafter"/>
</dbReference>
<accession>A0A0D3KWJ8</accession>
<feature type="coiled-coil region" evidence="1">
    <location>
        <begin position="136"/>
        <end position="170"/>
    </location>
</feature>
<dbReference type="GeneID" id="17285485"/>